<accession>A0A3B0U1H0</accession>
<proteinExistence type="predicted"/>
<protein>
    <submittedName>
        <fullName evidence="1">Uncharacterized protein</fullName>
    </submittedName>
</protein>
<sequence>MPVSTQKGGTKKLGKVHQRIGRLKQKYPSVHKYYDITVTDNGKGVATRASCTHKKGEDSDKKAGVYFLRTSLNEKEERTLWCKFQ</sequence>
<dbReference type="EMBL" id="UOEP01000179">
    <property type="protein sequence ID" value="VAW22820.1"/>
    <property type="molecule type" value="Genomic_DNA"/>
</dbReference>
<name>A0A3B0U1H0_9ZZZZ</name>
<evidence type="ECO:0000313" key="1">
    <source>
        <dbReference type="EMBL" id="VAW22820.1"/>
    </source>
</evidence>
<gene>
    <name evidence="1" type="ORF">MNBD_BACTEROID01-1944</name>
</gene>
<dbReference type="AlphaFoldDB" id="A0A3B0U1H0"/>
<organism evidence="1">
    <name type="scientific">hydrothermal vent metagenome</name>
    <dbReference type="NCBI Taxonomy" id="652676"/>
    <lineage>
        <taxon>unclassified sequences</taxon>
        <taxon>metagenomes</taxon>
        <taxon>ecological metagenomes</taxon>
    </lineage>
</organism>
<reference evidence="1" key="1">
    <citation type="submission" date="2018-06" db="EMBL/GenBank/DDBJ databases">
        <authorList>
            <person name="Zhirakovskaya E."/>
        </authorList>
    </citation>
    <scope>NUCLEOTIDE SEQUENCE</scope>
</reference>